<keyword evidence="6" id="KW-0547">Nucleotide-binding</keyword>
<dbReference type="GO" id="GO:0000160">
    <property type="term" value="P:phosphorelay signal transduction system"/>
    <property type="evidence" value="ECO:0007669"/>
    <property type="project" value="UniProtKB-KW"/>
</dbReference>
<dbReference type="Proteomes" id="UP000653127">
    <property type="component" value="Unassembled WGS sequence"/>
</dbReference>
<dbReference type="CDD" id="cd00075">
    <property type="entry name" value="HATPase"/>
    <property type="match status" value="1"/>
</dbReference>
<accession>A0A926E1W1</accession>
<feature type="domain" description="Histidine kinase" evidence="5">
    <location>
        <begin position="1"/>
        <end position="106"/>
    </location>
</feature>
<keyword evidence="6" id="KW-0067">ATP-binding</keyword>
<evidence type="ECO:0000256" key="2">
    <source>
        <dbReference type="ARBA" id="ARBA00012438"/>
    </source>
</evidence>
<keyword evidence="3" id="KW-0418">Kinase</keyword>
<comment type="caution">
    <text evidence="6">The sequence shown here is derived from an EMBL/GenBank/DDBJ whole genome shotgun (WGS) entry which is preliminary data.</text>
</comment>
<gene>
    <name evidence="6" type="ORF">H8711_11755</name>
</gene>
<dbReference type="EMBL" id="JACRST010000027">
    <property type="protein sequence ID" value="MBC8547599.1"/>
    <property type="molecule type" value="Genomic_DNA"/>
</dbReference>
<evidence type="ECO:0000313" key="6">
    <source>
        <dbReference type="EMBL" id="MBC8547599.1"/>
    </source>
</evidence>
<evidence type="ECO:0000256" key="1">
    <source>
        <dbReference type="ARBA" id="ARBA00000085"/>
    </source>
</evidence>
<dbReference type="GO" id="GO:0004673">
    <property type="term" value="F:protein histidine kinase activity"/>
    <property type="evidence" value="ECO:0007669"/>
    <property type="project" value="UniProtKB-EC"/>
</dbReference>
<dbReference type="PROSITE" id="PS50109">
    <property type="entry name" value="HIS_KIN"/>
    <property type="match status" value="1"/>
</dbReference>
<dbReference type="Gene3D" id="3.30.565.10">
    <property type="entry name" value="Histidine kinase-like ATPase, C-terminal domain"/>
    <property type="match status" value="1"/>
</dbReference>
<dbReference type="RefSeq" id="WP_249283640.1">
    <property type="nucleotide sequence ID" value="NZ_JACRST010000027.1"/>
</dbReference>
<dbReference type="Pfam" id="PF02518">
    <property type="entry name" value="HATPase_c"/>
    <property type="match status" value="1"/>
</dbReference>
<dbReference type="InterPro" id="IPR004358">
    <property type="entry name" value="Sig_transdc_His_kin-like_C"/>
</dbReference>
<organism evidence="6 7">
    <name type="scientific">Ligaoa zhengdingensis</name>
    <dbReference type="NCBI Taxonomy" id="2763658"/>
    <lineage>
        <taxon>Bacteria</taxon>
        <taxon>Bacillati</taxon>
        <taxon>Bacillota</taxon>
        <taxon>Clostridia</taxon>
        <taxon>Eubacteriales</taxon>
        <taxon>Oscillospiraceae</taxon>
        <taxon>Ligaoa</taxon>
    </lineage>
</organism>
<dbReference type="PANTHER" id="PTHR43065:SF29">
    <property type="entry name" value="SENSOR PROTEIN KINASE FLES"/>
    <property type="match status" value="1"/>
</dbReference>
<evidence type="ECO:0000259" key="5">
    <source>
        <dbReference type="PROSITE" id="PS50109"/>
    </source>
</evidence>
<dbReference type="InterPro" id="IPR005467">
    <property type="entry name" value="His_kinase_dom"/>
</dbReference>
<keyword evidence="3" id="KW-0808">Transferase</keyword>
<dbReference type="GO" id="GO:0005524">
    <property type="term" value="F:ATP binding"/>
    <property type="evidence" value="ECO:0007669"/>
    <property type="project" value="UniProtKB-KW"/>
</dbReference>
<dbReference type="PANTHER" id="PTHR43065">
    <property type="entry name" value="SENSOR HISTIDINE KINASE"/>
    <property type="match status" value="1"/>
</dbReference>
<keyword evidence="7" id="KW-1185">Reference proteome</keyword>
<reference evidence="6" key="1">
    <citation type="submission" date="2020-08" db="EMBL/GenBank/DDBJ databases">
        <title>Genome public.</title>
        <authorList>
            <person name="Liu C."/>
            <person name="Sun Q."/>
        </authorList>
    </citation>
    <scope>NUCLEOTIDE SEQUENCE</scope>
    <source>
        <strain evidence="6">NSJ-31</strain>
    </source>
</reference>
<evidence type="ECO:0000256" key="3">
    <source>
        <dbReference type="ARBA" id="ARBA00022777"/>
    </source>
</evidence>
<dbReference type="SUPFAM" id="SSF55874">
    <property type="entry name" value="ATPase domain of HSP90 chaperone/DNA topoisomerase II/histidine kinase"/>
    <property type="match status" value="1"/>
</dbReference>
<evidence type="ECO:0000313" key="7">
    <source>
        <dbReference type="Proteomes" id="UP000653127"/>
    </source>
</evidence>
<comment type="catalytic activity">
    <reaction evidence="1">
        <text>ATP + protein L-histidine = ADP + protein N-phospho-L-histidine.</text>
        <dbReference type="EC" id="2.7.13.3"/>
    </reaction>
</comment>
<name>A0A926E1W1_9FIRM</name>
<protein>
    <recommendedName>
        <fullName evidence="2">histidine kinase</fullName>
        <ecNumber evidence="2">2.7.13.3</ecNumber>
    </recommendedName>
</protein>
<dbReference type="EC" id="2.7.13.3" evidence="2"/>
<keyword evidence="4" id="KW-0902">Two-component regulatory system</keyword>
<dbReference type="AlphaFoldDB" id="A0A926E1W1"/>
<evidence type="ECO:0000256" key="4">
    <source>
        <dbReference type="ARBA" id="ARBA00023012"/>
    </source>
</evidence>
<sequence>MQELSLNILDIAQNSVKAGAANIEITVAEDTAADRLTITIADDGCGMDEETVRRVTDPFYTTRTTRKVGLGVPFFKMAAEMTGGSFDIRSRVGEGTTVTAVFGLSHIDRMPLGDLAGTICLLMSCNQHIEVAYTRARDGESATVRTSDFTAVLGDLPLSTPQVMEFIEGYIRENTENWNGGT</sequence>
<proteinExistence type="predicted"/>
<dbReference type="InterPro" id="IPR036890">
    <property type="entry name" value="HATPase_C_sf"/>
</dbReference>
<dbReference type="PRINTS" id="PR00344">
    <property type="entry name" value="BCTRLSENSOR"/>
</dbReference>
<dbReference type="InterPro" id="IPR003594">
    <property type="entry name" value="HATPase_dom"/>
</dbReference>
<dbReference type="SMART" id="SM00387">
    <property type="entry name" value="HATPase_c"/>
    <property type="match status" value="1"/>
</dbReference>